<organism evidence="1 2">
    <name type="scientific">Heyndrickxia sporothermodurans</name>
    <dbReference type="NCBI Taxonomy" id="46224"/>
    <lineage>
        <taxon>Bacteria</taxon>
        <taxon>Bacillati</taxon>
        <taxon>Bacillota</taxon>
        <taxon>Bacilli</taxon>
        <taxon>Bacillales</taxon>
        <taxon>Bacillaceae</taxon>
        <taxon>Heyndrickxia</taxon>
    </lineage>
</organism>
<proteinExistence type="predicted"/>
<name>A0AB37HJY6_9BACI</name>
<dbReference type="KEGG" id="hspo:JGZ69_20310"/>
<dbReference type="RefSeq" id="WP_202299723.1">
    <property type="nucleotide sequence ID" value="NZ_CP066701.1"/>
</dbReference>
<protein>
    <submittedName>
        <fullName evidence="1">Uncharacterized protein</fullName>
    </submittedName>
</protein>
<gene>
    <name evidence="1" type="ORF">JGZ69_20310</name>
</gene>
<accession>A0AB37HJY6</accession>
<sequence length="120" mass="13776">MFDMDVQFLFESMGQVVLVNDKEQKAIITNPQMSANEERYLHTMDCVTLGHIVTLDNEKFLVVSETVTKRHSKYKSKIRHCNYTIEFAGEVIEDFMRDADGNIVYDRLGDPITITIVGDP</sequence>
<dbReference type="Proteomes" id="UP000595512">
    <property type="component" value="Chromosome"/>
</dbReference>
<reference evidence="1 2" key="1">
    <citation type="submission" date="2020-12" db="EMBL/GenBank/DDBJ databases">
        <title>Taxonomic evaluation of the Bacillus sporothermodurans group of bacteria based on whole genome sequences.</title>
        <authorList>
            <person name="Fiedler G."/>
            <person name="Herbstmann A.-D."/>
            <person name="Doll E."/>
            <person name="Wenning M."/>
            <person name="Brinks E."/>
            <person name="Kabisch J."/>
            <person name="Breitenwieser F."/>
            <person name="Lappann M."/>
            <person name="Boehnlein C."/>
            <person name="Franz C."/>
        </authorList>
    </citation>
    <scope>NUCLEOTIDE SEQUENCE [LARGE SCALE GENOMIC DNA]</scope>
    <source>
        <strain evidence="1 2">DSM 10599</strain>
    </source>
</reference>
<dbReference type="AlphaFoldDB" id="A0AB37HJY6"/>
<evidence type="ECO:0000313" key="2">
    <source>
        <dbReference type="Proteomes" id="UP000595512"/>
    </source>
</evidence>
<dbReference type="EMBL" id="CP066701">
    <property type="protein sequence ID" value="QQX25033.1"/>
    <property type="molecule type" value="Genomic_DNA"/>
</dbReference>
<evidence type="ECO:0000313" key="1">
    <source>
        <dbReference type="EMBL" id="QQX25033.1"/>
    </source>
</evidence>